<evidence type="ECO:0000256" key="2">
    <source>
        <dbReference type="ARBA" id="ARBA00022729"/>
    </source>
</evidence>
<dbReference type="OrthoDB" id="263646at2157"/>
<keyword evidence="5" id="KW-0449">Lipoprotein</keyword>
<dbReference type="InterPro" id="IPR019546">
    <property type="entry name" value="TAT_signal_bac_arc"/>
</dbReference>
<evidence type="ECO:0000256" key="1">
    <source>
        <dbReference type="ARBA" id="ARBA00022475"/>
    </source>
</evidence>
<keyword evidence="4" id="KW-0564">Palmitate</keyword>
<keyword evidence="2" id="KW-0732">Signal</keyword>
<protein>
    <submittedName>
        <fullName evidence="7">Extracellular solute-binding protein</fullName>
    </submittedName>
</protein>
<evidence type="ECO:0000256" key="3">
    <source>
        <dbReference type="ARBA" id="ARBA00023136"/>
    </source>
</evidence>
<keyword evidence="3" id="KW-0472">Membrane</keyword>
<reference evidence="7 8" key="1">
    <citation type="submission" date="2020-07" db="EMBL/GenBank/DDBJ databases">
        <title>Gai3-2, isolated from salt lake.</title>
        <authorList>
            <person name="Cui H."/>
            <person name="Shi X."/>
        </authorList>
    </citation>
    <scope>NUCLEOTIDE SEQUENCE [LARGE SCALE GENOMIC DNA]</scope>
    <source>
        <strain evidence="7 8">Gai3-2</strain>
    </source>
</reference>
<dbReference type="RefSeq" id="WP_179169893.1">
    <property type="nucleotide sequence ID" value="NZ_CP058529.1"/>
</dbReference>
<dbReference type="SUPFAM" id="SSF53850">
    <property type="entry name" value="Periplasmic binding protein-like II"/>
    <property type="match status" value="1"/>
</dbReference>
<feature type="compositionally biased region" description="Gly residues" evidence="6">
    <location>
        <begin position="31"/>
        <end position="47"/>
    </location>
</feature>
<evidence type="ECO:0000256" key="6">
    <source>
        <dbReference type="SAM" id="MobiDB-lite"/>
    </source>
</evidence>
<evidence type="ECO:0000313" key="7">
    <source>
        <dbReference type="EMBL" id="QLG28318.1"/>
    </source>
</evidence>
<evidence type="ECO:0000256" key="4">
    <source>
        <dbReference type="ARBA" id="ARBA00023139"/>
    </source>
</evidence>
<dbReference type="Gene3D" id="3.40.190.10">
    <property type="entry name" value="Periplasmic binding protein-like II"/>
    <property type="match status" value="1"/>
</dbReference>
<name>A0A7D5KXJ2_9EURY</name>
<dbReference type="InterPro" id="IPR006059">
    <property type="entry name" value="SBP"/>
</dbReference>
<evidence type="ECO:0000313" key="8">
    <source>
        <dbReference type="Proteomes" id="UP000509750"/>
    </source>
</evidence>
<dbReference type="KEGG" id="halg:HUG10_12520"/>
<dbReference type="PROSITE" id="PS51257">
    <property type="entry name" value="PROKAR_LIPOPROTEIN"/>
    <property type="match status" value="1"/>
</dbReference>
<dbReference type="GeneID" id="56029671"/>
<accession>A0A7D5KXJ2</accession>
<dbReference type="Proteomes" id="UP000509750">
    <property type="component" value="Chromosome"/>
</dbReference>
<dbReference type="InterPro" id="IPR050490">
    <property type="entry name" value="Bact_solute-bd_prot1"/>
</dbReference>
<dbReference type="Pfam" id="PF01547">
    <property type="entry name" value="SBP_bac_1"/>
    <property type="match status" value="1"/>
</dbReference>
<organism evidence="7 8">
    <name type="scientific">Halorarum halophilum</name>
    <dbReference type="NCBI Taxonomy" id="2743090"/>
    <lineage>
        <taxon>Archaea</taxon>
        <taxon>Methanobacteriati</taxon>
        <taxon>Methanobacteriota</taxon>
        <taxon>Stenosarchaea group</taxon>
        <taxon>Halobacteria</taxon>
        <taxon>Halobacteriales</taxon>
        <taxon>Haloferacaceae</taxon>
        <taxon>Halorarum</taxon>
    </lineage>
</organism>
<gene>
    <name evidence="7" type="ORF">HUG10_12520</name>
</gene>
<dbReference type="InterPro" id="IPR006311">
    <property type="entry name" value="TAT_signal"/>
</dbReference>
<evidence type="ECO:0000256" key="5">
    <source>
        <dbReference type="ARBA" id="ARBA00023288"/>
    </source>
</evidence>
<proteinExistence type="predicted"/>
<feature type="region of interest" description="Disordered" evidence="6">
    <location>
        <begin position="25"/>
        <end position="54"/>
    </location>
</feature>
<dbReference type="PANTHER" id="PTHR43649">
    <property type="entry name" value="ARABINOSE-BINDING PROTEIN-RELATED"/>
    <property type="match status" value="1"/>
</dbReference>
<dbReference type="NCBIfam" id="TIGR01409">
    <property type="entry name" value="TAT_signal_seq"/>
    <property type="match status" value="1"/>
</dbReference>
<sequence>MAKRDTRRRFLKRTGAAGVLTAGLAGCTGNSDGGPGGGGNGGDGGTPAGEQKTISGDKGEVHFLSAENSSAFKQYYQKWAERFSEETGYGVKLEFVGVGSSQSARISKLLQAGNPPELTTTAPEKGGGMALQGVLADLSDEASWMEDKYGYSFNEDFLFQLDGSQYVVPIWVNMTMDWYRVSAWQDGAGFAPRNPNWQEFLEGVKATDGVEDRRGTVVPAAQSLMSTEYYIDHMFQNGGRIFARNGGNVEVVMNKGQDRTKTKEVLEYIEKLNQYSVDGSGYAYSEQIESFWSEQVNEVKYFGARPLQQAVENNEAVAEDTGLMRPPHKEEQTHQAFSEGWVMFEPAENKDGAREFIKFMSRPEPLYELLHIAPLHNLPPFPAAVDDEEFLDNEFIDEWVRPNDHIRIDDVVTMVENAKTLVGETDPNNALASPVFSENVFGNMIYNVLYGDTSIDQAIDQAGEQATSIMDGFDK</sequence>
<dbReference type="PANTHER" id="PTHR43649:SF33">
    <property type="entry name" value="POLYGALACTURONAN_RHAMNOGALACTURONAN-BINDING PROTEIN YTCQ"/>
    <property type="match status" value="1"/>
</dbReference>
<dbReference type="AlphaFoldDB" id="A0A7D5KXJ2"/>
<dbReference type="EMBL" id="CP058529">
    <property type="protein sequence ID" value="QLG28318.1"/>
    <property type="molecule type" value="Genomic_DNA"/>
</dbReference>
<dbReference type="PROSITE" id="PS51318">
    <property type="entry name" value="TAT"/>
    <property type="match status" value="1"/>
</dbReference>
<keyword evidence="1" id="KW-1003">Cell membrane</keyword>
<keyword evidence="8" id="KW-1185">Reference proteome</keyword>